<evidence type="ECO:0000313" key="2">
    <source>
        <dbReference type="Proteomes" id="UP000789405"/>
    </source>
</evidence>
<dbReference type="Proteomes" id="UP000789405">
    <property type="component" value="Unassembled WGS sequence"/>
</dbReference>
<dbReference type="AlphaFoldDB" id="A0A9N9PG11"/>
<feature type="non-terminal residue" evidence="1">
    <location>
        <position position="87"/>
    </location>
</feature>
<dbReference type="SUPFAM" id="SSF52047">
    <property type="entry name" value="RNI-like"/>
    <property type="match status" value="1"/>
</dbReference>
<dbReference type="Gene3D" id="3.80.10.10">
    <property type="entry name" value="Ribonuclease Inhibitor"/>
    <property type="match status" value="1"/>
</dbReference>
<evidence type="ECO:0000313" key="1">
    <source>
        <dbReference type="EMBL" id="CAG8817475.1"/>
    </source>
</evidence>
<dbReference type="OrthoDB" id="2324827at2759"/>
<name>A0A9N9PG11_9GLOM</name>
<comment type="caution">
    <text evidence="1">The sequence shown here is derived from an EMBL/GenBank/DDBJ whole genome shotgun (WGS) entry which is preliminary data.</text>
</comment>
<protein>
    <submittedName>
        <fullName evidence="1">9169_t:CDS:1</fullName>
    </submittedName>
</protein>
<organism evidence="1 2">
    <name type="scientific">Dentiscutata erythropus</name>
    <dbReference type="NCBI Taxonomy" id="1348616"/>
    <lineage>
        <taxon>Eukaryota</taxon>
        <taxon>Fungi</taxon>
        <taxon>Fungi incertae sedis</taxon>
        <taxon>Mucoromycota</taxon>
        <taxon>Glomeromycotina</taxon>
        <taxon>Glomeromycetes</taxon>
        <taxon>Diversisporales</taxon>
        <taxon>Gigasporaceae</taxon>
        <taxon>Dentiscutata</taxon>
    </lineage>
</organism>
<feature type="non-terminal residue" evidence="1">
    <location>
        <position position="1"/>
    </location>
</feature>
<accession>A0A9N9PG11</accession>
<proteinExistence type="predicted"/>
<dbReference type="InterPro" id="IPR032675">
    <property type="entry name" value="LRR_dom_sf"/>
</dbReference>
<keyword evidence="2" id="KW-1185">Reference proteome</keyword>
<gene>
    <name evidence="1" type="ORF">DERYTH_LOCUS26447</name>
</gene>
<dbReference type="EMBL" id="CAJVPY010055302">
    <property type="protein sequence ID" value="CAG8817475.1"/>
    <property type="molecule type" value="Genomic_DNA"/>
</dbReference>
<reference evidence="1" key="1">
    <citation type="submission" date="2021-06" db="EMBL/GenBank/DDBJ databases">
        <authorList>
            <person name="Kallberg Y."/>
            <person name="Tangrot J."/>
            <person name="Rosling A."/>
        </authorList>
    </citation>
    <scope>NUCLEOTIDE SEQUENCE</scope>
    <source>
        <strain evidence="1">MA453B</strain>
    </source>
</reference>
<sequence length="87" mass="9916">NKLDTNDNIVRLLINYKNTTITLLDLSYIKLSFEEVRILADFLCKNTCLTSLSLYNCGLGSEKVKILAETLYKDTTLSSLNLTFNEF</sequence>